<feature type="chain" id="PRO_5031054978" description="PNPLA domain-containing protein" evidence="5">
    <location>
        <begin position="22"/>
        <end position="798"/>
    </location>
</feature>
<evidence type="ECO:0000313" key="8">
    <source>
        <dbReference type="Proteomes" id="UP000585050"/>
    </source>
</evidence>
<accession>A0A7X8SH23</accession>
<comment type="caution">
    <text evidence="7">The sequence shown here is derived from an EMBL/GenBank/DDBJ whole genome shotgun (WGS) entry which is preliminary data.</text>
</comment>
<feature type="domain" description="PNPLA" evidence="6">
    <location>
        <begin position="43"/>
        <end position="238"/>
    </location>
</feature>
<dbReference type="Proteomes" id="UP000585050">
    <property type="component" value="Unassembled WGS sequence"/>
</dbReference>
<dbReference type="GO" id="GO:0016042">
    <property type="term" value="P:lipid catabolic process"/>
    <property type="evidence" value="ECO:0007669"/>
    <property type="project" value="UniProtKB-UniRule"/>
</dbReference>
<keyword evidence="8" id="KW-1185">Reference proteome</keyword>
<dbReference type="Pfam" id="PF01734">
    <property type="entry name" value="Patatin"/>
    <property type="match status" value="1"/>
</dbReference>
<evidence type="ECO:0000256" key="1">
    <source>
        <dbReference type="ARBA" id="ARBA00022801"/>
    </source>
</evidence>
<dbReference type="InterPro" id="IPR002641">
    <property type="entry name" value="PNPLA_dom"/>
</dbReference>
<dbReference type="InterPro" id="IPR016035">
    <property type="entry name" value="Acyl_Trfase/lysoPLipase"/>
</dbReference>
<dbReference type="Gene3D" id="3.40.1090.10">
    <property type="entry name" value="Cytosolic phospholipase A2 catalytic domain"/>
    <property type="match status" value="2"/>
</dbReference>
<feature type="short sequence motif" description="GXSXG" evidence="4">
    <location>
        <begin position="74"/>
        <end position="78"/>
    </location>
</feature>
<name>A0A7X8SH23_9BACT</name>
<feature type="signal peptide" evidence="5">
    <location>
        <begin position="1"/>
        <end position="21"/>
    </location>
</feature>
<dbReference type="SUPFAM" id="SSF52151">
    <property type="entry name" value="FabD/lysophospholipase-like"/>
    <property type="match status" value="1"/>
</dbReference>
<dbReference type="AlphaFoldDB" id="A0A7X8SH23"/>
<dbReference type="CDD" id="cd07205">
    <property type="entry name" value="Pat_PNPLA6_PNPLA7_NTE1_like"/>
    <property type="match status" value="1"/>
</dbReference>
<keyword evidence="3 4" id="KW-0443">Lipid metabolism</keyword>
<evidence type="ECO:0000256" key="5">
    <source>
        <dbReference type="SAM" id="SignalP"/>
    </source>
</evidence>
<keyword evidence="2 4" id="KW-0442">Lipid degradation</keyword>
<dbReference type="GO" id="GO:0016787">
    <property type="term" value="F:hydrolase activity"/>
    <property type="evidence" value="ECO:0007669"/>
    <property type="project" value="UniProtKB-UniRule"/>
</dbReference>
<keyword evidence="1 4" id="KW-0378">Hydrolase</keyword>
<evidence type="ECO:0000313" key="7">
    <source>
        <dbReference type="EMBL" id="NLR90116.1"/>
    </source>
</evidence>
<keyword evidence="5" id="KW-0732">Signal</keyword>
<evidence type="ECO:0000256" key="4">
    <source>
        <dbReference type="PROSITE-ProRule" id="PRU01161"/>
    </source>
</evidence>
<evidence type="ECO:0000259" key="6">
    <source>
        <dbReference type="PROSITE" id="PS51635"/>
    </source>
</evidence>
<feature type="short sequence motif" description="DGA/G" evidence="4">
    <location>
        <begin position="225"/>
        <end position="227"/>
    </location>
</feature>
<proteinExistence type="predicted"/>
<feature type="active site" description="Proton acceptor" evidence="4">
    <location>
        <position position="225"/>
    </location>
</feature>
<dbReference type="RefSeq" id="WP_168880793.1">
    <property type="nucleotide sequence ID" value="NZ_JABAIL010000001.1"/>
</dbReference>
<feature type="active site" description="Nucleophile" evidence="4">
    <location>
        <position position="76"/>
    </location>
</feature>
<protein>
    <recommendedName>
        <fullName evidence="6">PNPLA domain-containing protein</fullName>
    </recommendedName>
</protein>
<sequence>MRTLQILFILIFSFQSLFCWAQNITDNHSEFKQEVKNRKTVGLVLSGGGAKGIAHITVIKVLEEYGIPIDYITGTSMGAIVGGFYAAGYTTDEMITILSDPEFQDWVNGKVNTEDQYYFGRQSRGAEWINFNIELDSIYGFSWNPTIVPDGLLNYNLSARLYKKSKEINYDFDNLDIPFRAVAADVFERKAIVIDHGPLEKAVRASMAVPLVFRPVKIDGKYLYDGGIYNNIPVDVMKEEFNPDMVIAVNLGAHDMLAKYPENDEELIKGNILKYIVMNNVYPKELDPERDIFLGVPVDDYSAADFTPVDSLLAIGDRYARTMIDSVVDLYGHNQPKVKPKDSNFDALFDPDEEIITRVELGDNLTFGQRVFVRNIVKPKRRKQSSINELYDGYSMLLSNNYFSNVDAQFLYDSIDNTPSLLIDVTPNKKFKLGVGGNIASRSIGQFYLNGQFNVFTKSLNTVRVSAMAGTFYSSIKAEVESLYARELPFSLGAEYVLNRWNYGNAKELIFQPQENLSIYRADNYAGGKMSFPTSRKTKLIGFGGYFWNKDSYDQIVLIDLDSNNSQVGIDLVGSQKLEGWTTGVAWEANSLNRKTFATTGRHFKVSGKYIWGDSDFNIYIDEPYQGKTSQDWYTIQAQYEQYFPMKWFTLGVRGHALWSNYEASITTTTSLANAPAYYPLLDSRSLFTHGFRGPRFFAGGLKLIKSFFTPNLNLFLEGHFFTTDVKYANSSTIFPNTTKNSFFKPSTMDYALAGSIVYTSPIGPVSFSVNHYNEEDYNLMFLFNIGILLYHEKALEK</sequence>
<reference evidence="7 8" key="1">
    <citation type="submission" date="2020-04" db="EMBL/GenBank/DDBJ databases">
        <title>Flammeovirga sp. SR4, a novel species isolated from seawater.</title>
        <authorList>
            <person name="Wang X."/>
        </authorList>
    </citation>
    <scope>NUCLEOTIDE SEQUENCE [LARGE SCALE GENOMIC DNA]</scope>
    <source>
        <strain evidence="7 8">SR4</strain>
    </source>
</reference>
<dbReference type="EMBL" id="JABAIL010000001">
    <property type="protein sequence ID" value="NLR90116.1"/>
    <property type="molecule type" value="Genomic_DNA"/>
</dbReference>
<evidence type="ECO:0000256" key="3">
    <source>
        <dbReference type="ARBA" id="ARBA00023098"/>
    </source>
</evidence>
<evidence type="ECO:0000256" key="2">
    <source>
        <dbReference type="ARBA" id="ARBA00022963"/>
    </source>
</evidence>
<organism evidence="7 8">
    <name type="scientific">Flammeovirga agarivorans</name>
    <dbReference type="NCBI Taxonomy" id="2726742"/>
    <lineage>
        <taxon>Bacteria</taxon>
        <taxon>Pseudomonadati</taxon>
        <taxon>Bacteroidota</taxon>
        <taxon>Cytophagia</taxon>
        <taxon>Cytophagales</taxon>
        <taxon>Flammeovirgaceae</taxon>
        <taxon>Flammeovirga</taxon>
    </lineage>
</organism>
<dbReference type="InterPro" id="IPR050301">
    <property type="entry name" value="NTE"/>
</dbReference>
<dbReference type="PANTHER" id="PTHR14226">
    <property type="entry name" value="NEUROPATHY TARGET ESTERASE/SWISS CHEESE D.MELANOGASTER"/>
    <property type="match status" value="1"/>
</dbReference>
<feature type="short sequence motif" description="GXGXXG" evidence="4">
    <location>
        <begin position="47"/>
        <end position="52"/>
    </location>
</feature>
<dbReference type="PANTHER" id="PTHR14226:SF29">
    <property type="entry name" value="NEUROPATHY TARGET ESTERASE SWS"/>
    <property type="match status" value="1"/>
</dbReference>
<gene>
    <name evidence="7" type="ORF">HGP29_02815</name>
</gene>
<dbReference type="PROSITE" id="PS51635">
    <property type="entry name" value="PNPLA"/>
    <property type="match status" value="1"/>
</dbReference>